<comment type="caution">
    <text evidence="1">The sequence shown here is derived from an EMBL/GenBank/DDBJ whole genome shotgun (WGS) entry which is preliminary data.</text>
</comment>
<dbReference type="EMBL" id="MLJW01005043">
    <property type="protein sequence ID" value="OIQ68890.1"/>
    <property type="molecule type" value="Genomic_DNA"/>
</dbReference>
<accession>A0A1J5PCD7</accession>
<protein>
    <submittedName>
        <fullName evidence="1">Uncharacterized protein</fullName>
    </submittedName>
</protein>
<dbReference type="AlphaFoldDB" id="A0A1J5PCD7"/>
<reference evidence="1" key="1">
    <citation type="submission" date="2016-10" db="EMBL/GenBank/DDBJ databases">
        <title>Sequence of Gallionella enrichment culture.</title>
        <authorList>
            <person name="Poehlein A."/>
            <person name="Muehling M."/>
            <person name="Daniel R."/>
        </authorList>
    </citation>
    <scope>NUCLEOTIDE SEQUENCE</scope>
</reference>
<organism evidence="1">
    <name type="scientific">mine drainage metagenome</name>
    <dbReference type="NCBI Taxonomy" id="410659"/>
    <lineage>
        <taxon>unclassified sequences</taxon>
        <taxon>metagenomes</taxon>
        <taxon>ecological metagenomes</taxon>
    </lineage>
</organism>
<name>A0A1J5PCD7_9ZZZZ</name>
<sequence>MCGKSFIGFDHVHICNAQAGFFQGQSRSRYRANTHVLGVDTGVGISDQSCQRFQATGLCCARFHQYHSSCGIVDTRGIAGSDCPVFFQEGRFEFGQVCQCAVGPIVFIGVKNHITLAALEDHRHDLTFEIAAFNGPLGAVMAFYRQSVLVSSGNAPFCGNVFSSNSHVDALKRIVQGTHHHVDHFCVAHAGTPTHVQAGIRCPAHGFSTPANGNVSVTQQDALAGTHNGLKPRAAQAIHVEGGCTLGTSALNGCHAGQVHVFRFRIDNVTKHHMTHLLTRHQGT</sequence>
<gene>
    <name evidence="1" type="ORF">GALL_495110</name>
</gene>
<proteinExistence type="predicted"/>
<evidence type="ECO:0000313" key="1">
    <source>
        <dbReference type="EMBL" id="OIQ68890.1"/>
    </source>
</evidence>